<dbReference type="InterPro" id="IPR052929">
    <property type="entry name" value="RNase_H-like_EbsB-rel"/>
</dbReference>
<dbReference type="EMBL" id="CAMAPF010000977">
    <property type="protein sequence ID" value="CAH9133693.1"/>
    <property type="molecule type" value="Genomic_DNA"/>
</dbReference>
<dbReference type="PANTHER" id="PTHR47074:SF11">
    <property type="entry name" value="REVERSE TRANSCRIPTASE-LIKE PROTEIN"/>
    <property type="match status" value="1"/>
</dbReference>
<proteinExistence type="predicted"/>
<keyword evidence="3" id="KW-1185">Reference proteome</keyword>
<feature type="region of interest" description="Disordered" evidence="1">
    <location>
        <begin position="33"/>
        <end position="56"/>
    </location>
</feature>
<dbReference type="PANTHER" id="PTHR47074">
    <property type="entry name" value="BNAC02G40300D PROTEIN"/>
    <property type="match status" value="1"/>
</dbReference>
<comment type="caution">
    <text evidence="2">The sequence shown here is derived from an EMBL/GenBank/DDBJ whole genome shotgun (WGS) entry which is preliminary data.</text>
</comment>
<evidence type="ECO:0000256" key="1">
    <source>
        <dbReference type="SAM" id="MobiDB-lite"/>
    </source>
</evidence>
<organism evidence="2 3">
    <name type="scientific">Cuscuta epithymum</name>
    <dbReference type="NCBI Taxonomy" id="186058"/>
    <lineage>
        <taxon>Eukaryota</taxon>
        <taxon>Viridiplantae</taxon>
        <taxon>Streptophyta</taxon>
        <taxon>Embryophyta</taxon>
        <taxon>Tracheophyta</taxon>
        <taxon>Spermatophyta</taxon>
        <taxon>Magnoliopsida</taxon>
        <taxon>eudicotyledons</taxon>
        <taxon>Gunneridae</taxon>
        <taxon>Pentapetalae</taxon>
        <taxon>asterids</taxon>
        <taxon>lamiids</taxon>
        <taxon>Solanales</taxon>
        <taxon>Convolvulaceae</taxon>
        <taxon>Cuscuteae</taxon>
        <taxon>Cuscuta</taxon>
        <taxon>Cuscuta subgen. Cuscuta</taxon>
    </lineage>
</organism>
<reference evidence="2" key="1">
    <citation type="submission" date="2022-07" db="EMBL/GenBank/DDBJ databases">
        <authorList>
            <person name="Macas J."/>
            <person name="Novak P."/>
            <person name="Neumann P."/>
        </authorList>
    </citation>
    <scope>NUCLEOTIDE SEQUENCE</scope>
</reference>
<gene>
    <name evidence="2" type="ORF">CEPIT_LOCUS33142</name>
</gene>
<name>A0AAV0FE17_9ASTE</name>
<evidence type="ECO:0000313" key="3">
    <source>
        <dbReference type="Proteomes" id="UP001152523"/>
    </source>
</evidence>
<protein>
    <recommendedName>
        <fullName evidence="4">RNase H type-1 domain-containing protein</fullName>
    </recommendedName>
</protein>
<accession>A0AAV0FE17</accession>
<dbReference type="Proteomes" id="UP001152523">
    <property type="component" value="Unassembled WGS sequence"/>
</dbReference>
<sequence>MVAMDRKESKGLAGASSSVQQLINRGQATVDGWQQVAKGRRPPHTLQLGRVSWSRPDPGQWKLIVDAATRAECCGLGWCLRDSDGQFVAGASKPWPGVLTALGAELVSIREALI</sequence>
<evidence type="ECO:0000313" key="2">
    <source>
        <dbReference type="EMBL" id="CAH9133693.1"/>
    </source>
</evidence>
<dbReference type="AlphaFoldDB" id="A0AAV0FE17"/>
<evidence type="ECO:0008006" key="4">
    <source>
        <dbReference type="Google" id="ProtNLM"/>
    </source>
</evidence>